<sequence>MFYSQCSQAENAILFSLNNCMQPDSLELCVQDVQELITTAAEKSIPLKKSGYHKVPWWSVELFCMRKQLNAARRRYQRTKNSVLREVYREIYFQIRIKYKFKLHESKMKSWKSSLADITVQNVWKKIYTYGIKTNFTKRFEISGIEVSSSNFTSSFEDTIDAVLRKSFPCDPISHDNSEHRVLRSDAELVYESDDDVPFSRTEIDNSYLRQHTYKLLYMNFSKNSKKNDKREVEWNAEAINAFNQCKNQLANVTLLAHPSQDADLALMTLVLVPP</sequence>
<keyword evidence="1" id="KW-0695">RNA-directed DNA polymerase</keyword>
<dbReference type="GO" id="GO:0003964">
    <property type="term" value="F:RNA-directed DNA polymerase activity"/>
    <property type="evidence" value="ECO:0007669"/>
    <property type="project" value="UniProtKB-KW"/>
</dbReference>
<protein>
    <submittedName>
        <fullName evidence="1">Reverse transcriptase domain-containing protein</fullName>
    </submittedName>
</protein>
<proteinExistence type="predicted"/>
<dbReference type="OrthoDB" id="7698356at2759"/>
<dbReference type="Proteomes" id="UP000886998">
    <property type="component" value="Unassembled WGS sequence"/>
</dbReference>
<gene>
    <name evidence="1" type="primary">AVEN_191268_1</name>
    <name evidence="1" type="ORF">TNIN_9391</name>
</gene>
<organism evidence="1 2">
    <name type="scientific">Trichonephila inaurata madagascariensis</name>
    <dbReference type="NCBI Taxonomy" id="2747483"/>
    <lineage>
        <taxon>Eukaryota</taxon>
        <taxon>Metazoa</taxon>
        <taxon>Ecdysozoa</taxon>
        <taxon>Arthropoda</taxon>
        <taxon>Chelicerata</taxon>
        <taxon>Arachnida</taxon>
        <taxon>Araneae</taxon>
        <taxon>Araneomorphae</taxon>
        <taxon>Entelegynae</taxon>
        <taxon>Araneoidea</taxon>
        <taxon>Nephilidae</taxon>
        <taxon>Trichonephila</taxon>
        <taxon>Trichonephila inaurata</taxon>
    </lineage>
</organism>
<name>A0A8X6XCG1_9ARAC</name>
<dbReference type="EMBL" id="BMAV01007345">
    <property type="protein sequence ID" value="GFY50185.1"/>
    <property type="molecule type" value="Genomic_DNA"/>
</dbReference>
<reference evidence="1" key="1">
    <citation type="submission" date="2020-08" db="EMBL/GenBank/DDBJ databases">
        <title>Multicomponent nature underlies the extraordinary mechanical properties of spider dragline silk.</title>
        <authorList>
            <person name="Kono N."/>
            <person name="Nakamura H."/>
            <person name="Mori M."/>
            <person name="Yoshida Y."/>
            <person name="Ohtoshi R."/>
            <person name="Malay A.D."/>
            <person name="Moran D.A.P."/>
            <person name="Tomita M."/>
            <person name="Numata K."/>
            <person name="Arakawa K."/>
        </authorList>
    </citation>
    <scope>NUCLEOTIDE SEQUENCE</scope>
</reference>
<keyword evidence="2" id="KW-1185">Reference proteome</keyword>
<comment type="caution">
    <text evidence="1">The sequence shown here is derived from an EMBL/GenBank/DDBJ whole genome shotgun (WGS) entry which is preliminary data.</text>
</comment>
<keyword evidence="1" id="KW-0548">Nucleotidyltransferase</keyword>
<accession>A0A8X6XCG1</accession>
<evidence type="ECO:0000313" key="2">
    <source>
        <dbReference type="Proteomes" id="UP000886998"/>
    </source>
</evidence>
<dbReference type="AlphaFoldDB" id="A0A8X6XCG1"/>
<keyword evidence="1" id="KW-0808">Transferase</keyword>
<evidence type="ECO:0000313" key="1">
    <source>
        <dbReference type="EMBL" id="GFY50185.1"/>
    </source>
</evidence>